<dbReference type="InterPro" id="IPR049492">
    <property type="entry name" value="BD-FAE-like_dom"/>
</dbReference>
<dbReference type="GO" id="GO:0016787">
    <property type="term" value="F:hydrolase activity"/>
    <property type="evidence" value="ECO:0007669"/>
    <property type="project" value="UniProtKB-KW"/>
</dbReference>
<evidence type="ECO:0000313" key="4">
    <source>
        <dbReference type="Proteomes" id="UP000247922"/>
    </source>
</evidence>
<evidence type="ECO:0000313" key="3">
    <source>
        <dbReference type="EMBL" id="PXW92725.1"/>
    </source>
</evidence>
<dbReference type="Pfam" id="PF20434">
    <property type="entry name" value="BD-FAE"/>
    <property type="match status" value="1"/>
</dbReference>
<dbReference type="SUPFAM" id="SSF53474">
    <property type="entry name" value="alpha/beta-Hydrolases"/>
    <property type="match status" value="1"/>
</dbReference>
<dbReference type="AlphaFoldDB" id="A0A2V3WEZ9"/>
<keyword evidence="1" id="KW-0378">Hydrolase</keyword>
<reference evidence="3 4" key="1">
    <citation type="submission" date="2018-05" db="EMBL/GenBank/DDBJ databases">
        <title>Genomic Encyclopedia of Type Strains, Phase IV (KMG-IV): sequencing the most valuable type-strain genomes for metagenomic binning, comparative biology and taxonomic classification.</title>
        <authorList>
            <person name="Goeker M."/>
        </authorList>
    </citation>
    <scope>NUCLEOTIDE SEQUENCE [LARGE SCALE GENOMIC DNA]</scope>
    <source>
        <strain evidence="3 4">DSM 22440</strain>
    </source>
</reference>
<proteinExistence type="predicted"/>
<evidence type="ECO:0000259" key="2">
    <source>
        <dbReference type="Pfam" id="PF20434"/>
    </source>
</evidence>
<dbReference type="PANTHER" id="PTHR48081">
    <property type="entry name" value="AB HYDROLASE SUPERFAMILY PROTEIN C4A8.06C"/>
    <property type="match status" value="1"/>
</dbReference>
<feature type="domain" description="BD-FAE-like" evidence="2">
    <location>
        <begin position="31"/>
        <end position="244"/>
    </location>
</feature>
<keyword evidence="4" id="KW-1185">Reference proteome</keyword>
<protein>
    <submittedName>
        <fullName evidence="3">Acetyl esterase/lipase</fullName>
    </submittedName>
</protein>
<accession>A0A2V3WEZ9</accession>
<dbReference type="InterPro" id="IPR050300">
    <property type="entry name" value="GDXG_lipolytic_enzyme"/>
</dbReference>
<name>A0A2V3WEZ9_9BACI</name>
<gene>
    <name evidence="3" type="ORF">DES38_102309</name>
</gene>
<evidence type="ECO:0000256" key="1">
    <source>
        <dbReference type="ARBA" id="ARBA00022801"/>
    </source>
</evidence>
<dbReference type="Proteomes" id="UP000247922">
    <property type="component" value="Unassembled WGS sequence"/>
</dbReference>
<dbReference type="InterPro" id="IPR029058">
    <property type="entry name" value="AB_hydrolase_fold"/>
</dbReference>
<dbReference type="EMBL" id="QJJR01000002">
    <property type="protein sequence ID" value="PXW92725.1"/>
    <property type="molecule type" value="Genomic_DNA"/>
</dbReference>
<comment type="caution">
    <text evidence="3">The sequence shown here is derived from an EMBL/GenBank/DDBJ whole genome shotgun (WGS) entry which is preliminary data.</text>
</comment>
<organism evidence="3 4">
    <name type="scientific">Streptohalobacillus salinus</name>
    <dbReference type="NCBI Taxonomy" id="621096"/>
    <lineage>
        <taxon>Bacteria</taxon>
        <taxon>Bacillati</taxon>
        <taxon>Bacillota</taxon>
        <taxon>Bacilli</taxon>
        <taxon>Bacillales</taxon>
        <taxon>Bacillaceae</taxon>
        <taxon>Streptohalobacillus</taxon>
    </lineage>
</organism>
<sequence>MHVHTLPLRENRQAVTLTTYLIDDSKEFQTGVKRPLIVLVPGGGYLNVSDREGEPIALKFMAQGYHVAIIRYTTYLLEDTNPPVTRAQKVWPDALYDLAEAMIQLQNHADEWLIDTDKIVMAGFSAGGHLALSFAVHRNKSLILDQYEDRANAFNLSGLILGYPVTDYTLMEEKIQKINDQELTNFWRFSNRGLFGVSEPTREQLALMSPVKDIDETIPPIFIWHTVDDGLVFPENSLRVAEKMSELKRPYELYMFEEGVHGLSLADHTSASYPGHINEPVQVWFSQALKWLKRHGC</sequence>
<dbReference type="PANTHER" id="PTHR48081:SF6">
    <property type="entry name" value="PEPTIDASE S9 PROLYL OLIGOPEPTIDASE CATALYTIC DOMAIN-CONTAINING PROTEIN"/>
    <property type="match status" value="1"/>
</dbReference>
<dbReference type="RefSeq" id="WP_170114314.1">
    <property type="nucleotide sequence ID" value="NZ_QJJR01000002.1"/>
</dbReference>
<dbReference type="Gene3D" id="3.40.50.1820">
    <property type="entry name" value="alpha/beta hydrolase"/>
    <property type="match status" value="1"/>
</dbReference>